<comment type="caution">
    <text evidence="2">The sequence shown here is derived from an EMBL/GenBank/DDBJ whole genome shotgun (WGS) entry which is preliminary data.</text>
</comment>
<keyword evidence="1" id="KW-0472">Membrane</keyword>
<dbReference type="Proteomes" id="UP000475862">
    <property type="component" value="Unassembled WGS sequence"/>
</dbReference>
<feature type="transmembrane region" description="Helical" evidence="1">
    <location>
        <begin position="73"/>
        <end position="92"/>
    </location>
</feature>
<proteinExistence type="predicted"/>
<evidence type="ECO:0000256" key="1">
    <source>
        <dbReference type="SAM" id="Phobius"/>
    </source>
</evidence>
<reference evidence="2 3" key="1">
    <citation type="submission" date="2019-08" db="EMBL/GenBank/DDBJ databases">
        <title>The genome of the soybean aphid Biotype 1, its phylome, world population structure and adaptation to the North American continent.</title>
        <authorList>
            <person name="Giordano R."/>
            <person name="Donthu R.K."/>
            <person name="Hernandez A.G."/>
            <person name="Wright C.L."/>
            <person name="Zimin A.V."/>
        </authorList>
    </citation>
    <scope>NUCLEOTIDE SEQUENCE [LARGE SCALE GENOMIC DNA]</scope>
    <source>
        <tissue evidence="2">Whole aphids</tissue>
    </source>
</reference>
<evidence type="ECO:0000313" key="2">
    <source>
        <dbReference type="EMBL" id="KAE9542571.1"/>
    </source>
</evidence>
<protein>
    <submittedName>
        <fullName evidence="2">Uncharacterized protein</fullName>
    </submittedName>
</protein>
<evidence type="ECO:0000313" key="3">
    <source>
        <dbReference type="Proteomes" id="UP000475862"/>
    </source>
</evidence>
<accession>A0A6G0U0D0</accession>
<keyword evidence="1" id="KW-1133">Transmembrane helix</keyword>
<organism evidence="2 3">
    <name type="scientific">Aphis glycines</name>
    <name type="common">Soybean aphid</name>
    <dbReference type="NCBI Taxonomy" id="307491"/>
    <lineage>
        <taxon>Eukaryota</taxon>
        <taxon>Metazoa</taxon>
        <taxon>Ecdysozoa</taxon>
        <taxon>Arthropoda</taxon>
        <taxon>Hexapoda</taxon>
        <taxon>Insecta</taxon>
        <taxon>Pterygota</taxon>
        <taxon>Neoptera</taxon>
        <taxon>Paraneoptera</taxon>
        <taxon>Hemiptera</taxon>
        <taxon>Sternorrhyncha</taxon>
        <taxon>Aphidomorpha</taxon>
        <taxon>Aphidoidea</taxon>
        <taxon>Aphididae</taxon>
        <taxon>Aphidini</taxon>
        <taxon>Aphis</taxon>
        <taxon>Aphis</taxon>
    </lineage>
</organism>
<dbReference type="EMBL" id="VYZN01000009">
    <property type="protein sequence ID" value="KAE9542571.1"/>
    <property type="molecule type" value="Genomic_DNA"/>
</dbReference>
<gene>
    <name evidence="2" type="ORF">AGLY_002482</name>
</gene>
<dbReference type="AlphaFoldDB" id="A0A6G0U0D0"/>
<name>A0A6G0U0D0_APHGL</name>
<sequence>MKYPFTFIKKRFNHFILKLPISEKVTKKKKNEKCCIIYEITKKYMNSQIFIKQSKLLCEILNSKSHIILRIDMVNLFAFAFCTISAIVMHIYHSVMYIAYINVKFKVIINERKKIIVIQYYAKNSWIKYSYNLSLSSTVMSFPLIIQFRKYGDNDDFKIITYTFYTSLSSKEFNITIKLLIVTNKNKI</sequence>
<keyword evidence="3" id="KW-1185">Reference proteome</keyword>
<keyword evidence="1" id="KW-0812">Transmembrane</keyword>